<evidence type="ECO:0000256" key="5">
    <source>
        <dbReference type="SAM" id="Phobius"/>
    </source>
</evidence>
<evidence type="ECO:0000313" key="6">
    <source>
        <dbReference type="EMBL" id="GMI44619.1"/>
    </source>
</evidence>
<evidence type="ECO:0000256" key="3">
    <source>
        <dbReference type="PROSITE-ProRule" id="PRU00339"/>
    </source>
</evidence>
<feature type="compositionally biased region" description="Gly residues" evidence="4">
    <location>
        <begin position="134"/>
        <end position="151"/>
    </location>
</feature>
<dbReference type="SUPFAM" id="SSF48452">
    <property type="entry name" value="TPR-like"/>
    <property type="match status" value="1"/>
</dbReference>
<protein>
    <submittedName>
        <fullName evidence="6">Uncharacterized protein</fullName>
    </submittedName>
</protein>
<evidence type="ECO:0000313" key="7">
    <source>
        <dbReference type="Proteomes" id="UP001165065"/>
    </source>
</evidence>
<name>A0A9W7LBL1_9STRA</name>
<feature type="transmembrane region" description="Helical" evidence="5">
    <location>
        <begin position="305"/>
        <end position="324"/>
    </location>
</feature>
<keyword evidence="1" id="KW-0677">Repeat</keyword>
<gene>
    <name evidence="6" type="ORF">TrCOL_g203</name>
</gene>
<feature type="compositionally biased region" description="Polar residues" evidence="4">
    <location>
        <begin position="161"/>
        <end position="170"/>
    </location>
</feature>
<evidence type="ECO:0000256" key="1">
    <source>
        <dbReference type="ARBA" id="ARBA00022737"/>
    </source>
</evidence>
<feature type="repeat" description="TPR" evidence="3">
    <location>
        <begin position="83"/>
        <end position="116"/>
    </location>
</feature>
<proteinExistence type="predicted"/>
<dbReference type="Gene3D" id="1.25.40.10">
    <property type="entry name" value="Tetratricopeptide repeat domain"/>
    <property type="match status" value="1"/>
</dbReference>
<dbReference type="PANTHER" id="PTHR22904">
    <property type="entry name" value="TPR REPEAT CONTAINING PROTEIN"/>
    <property type="match status" value="1"/>
</dbReference>
<dbReference type="OrthoDB" id="2423701at2759"/>
<dbReference type="PANTHER" id="PTHR22904:SF523">
    <property type="entry name" value="STRESS-INDUCED-PHOSPHOPROTEIN 1"/>
    <property type="match status" value="1"/>
</dbReference>
<dbReference type="Pfam" id="PF00515">
    <property type="entry name" value="TPR_1"/>
    <property type="match status" value="1"/>
</dbReference>
<dbReference type="AlphaFoldDB" id="A0A9W7LBL1"/>
<evidence type="ECO:0000256" key="2">
    <source>
        <dbReference type="ARBA" id="ARBA00022803"/>
    </source>
</evidence>
<dbReference type="Proteomes" id="UP001165065">
    <property type="component" value="Unassembled WGS sequence"/>
</dbReference>
<dbReference type="InterPro" id="IPR011990">
    <property type="entry name" value="TPR-like_helical_dom_sf"/>
</dbReference>
<keyword evidence="7" id="KW-1185">Reference proteome</keyword>
<accession>A0A9W7LBL1</accession>
<dbReference type="PROSITE" id="PS50005">
    <property type="entry name" value="TPR"/>
    <property type="match status" value="1"/>
</dbReference>
<keyword evidence="5" id="KW-0812">Transmembrane</keyword>
<keyword evidence="5" id="KW-0472">Membrane</keyword>
<feature type="compositionally biased region" description="Basic and acidic residues" evidence="4">
    <location>
        <begin position="124"/>
        <end position="133"/>
    </location>
</feature>
<evidence type="ECO:0000256" key="4">
    <source>
        <dbReference type="SAM" id="MobiDB-lite"/>
    </source>
</evidence>
<comment type="caution">
    <text evidence="6">The sequence shown here is derived from an EMBL/GenBank/DDBJ whole genome shotgun (WGS) entry which is preliminary data.</text>
</comment>
<organism evidence="6 7">
    <name type="scientific">Triparma columacea</name>
    <dbReference type="NCBI Taxonomy" id="722753"/>
    <lineage>
        <taxon>Eukaryota</taxon>
        <taxon>Sar</taxon>
        <taxon>Stramenopiles</taxon>
        <taxon>Ochrophyta</taxon>
        <taxon>Bolidophyceae</taxon>
        <taxon>Parmales</taxon>
        <taxon>Triparmaceae</taxon>
        <taxon>Triparma</taxon>
    </lineage>
</organism>
<keyword evidence="2 3" id="KW-0802">TPR repeat</keyword>
<keyword evidence="5" id="KW-1133">Transmembrane helix</keyword>
<reference evidence="7" key="1">
    <citation type="journal article" date="2023" name="Commun. Biol.">
        <title>Genome analysis of Parmales, the sister group of diatoms, reveals the evolutionary specialization of diatoms from phago-mixotrophs to photoautotrophs.</title>
        <authorList>
            <person name="Ban H."/>
            <person name="Sato S."/>
            <person name="Yoshikawa S."/>
            <person name="Yamada K."/>
            <person name="Nakamura Y."/>
            <person name="Ichinomiya M."/>
            <person name="Sato N."/>
            <person name="Blanc-Mathieu R."/>
            <person name="Endo H."/>
            <person name="Kuwata A."/>
            <person name="Ogata H."/>
        </authorList>
    </citation>
    <scope>NUCLEOTIDE SEQUENCE [LARGE SCALE GENOMIC DNA]</scope>
</reference>
<dbReference type="SMART" id="SM00028">
    <property type="entry name" value="TPR"/>
    <property type="match status" value="2"/>
</dbReference>
<feature type="transmembrane region" description="Helical" evidence="5">
    <location>
        <begin position="208"/>
        <end position="229"/>
    </location>
</feature>
<dbReference type="GO" id="GO:0051879">
    <property type="term" value="F:Hsp90 protein binding"/>
    <property type="evidence" value="ECO:0007669"/>
    <property type="project" value="TreeGrafter"/>
</dbReference>
<dbReference type="InterPro" id="IPR019734">
    <property type="entry name" value="TPR_rpt"/>
</dbReference>
<feature type="region of interest" description="Disordered" evidence="4">
    <location>
        <begin position="124"/>
        <end position="179"/>
    </location>
</feature>
<sequence>MEEWKQKKSEGAQLFKNGDWRGSLDSFQSSLTALRTQVGASNRHSRDIAVLLSNIVACKLKLGLCSDALREAQDCVEADKSWAKGHLRLAEVYAAMGRSNDAVNCCQRAVRLDPENANAKRIMRRELRKRDGDVGGGEGGGGGGGGGGEGSSEGASGANAPHTNNESNAPPQYDLHEDRNAPSFKDFLMETLGRFQDYYYSLDLDTRVWFAIALGLGLGVFFLAAFRGLSSLVGGGNSNVAEGGSTMRGDYGDTSAYERARRASSSESSYSSYDYYEAQKRERAARSSRSSSWSSGFEGFGLNKGFVIMAVSMGVGYFTGVSPFQIMMMFNMLTGGGGGVYIGGTGGGWGRGGGFRRRRGWF</sequence>
<dbReference type="EMBL" id="BRYA01001488">
    <property type="protein sequence ID" value="GMI44619.1"/>
    <property type="molecule type" value="Genomic_DNA"/>
</dbReference>